<reference evidence="4 6" key="2">
    <citation type="submission" date="2017-06" db="EMBL/GenBank/DDBJ databases">
        <authorList>
            <consortium name="Pathogen Informatics"/>
        </authorList>
    </citation>
    <scope>NUCLEOTIDE SEQUENCE [LARGE SCALE GENOMIC DNA]</scope>
    <source>
        <strain evidence="4 6">NCTC13015</strain>
    </source>
</reference>
<feature type="transmembrane region" description="Helical" evidence="1">
    <location>
        <begin position="279"/>
        <end position="300"/>
    </location>
</feature>
<name>A0A076NLH9_9CORY</name>
<evidence type="ECO:0000313" key="4">
    <source>
        <dbReference type="EMBL" id="SNV61356.1"/>
    </source>
</evidence>
<dbReference type="InterPro" id="IPR052529">
    <property type="entry name" value="Bact_Transport_Assoc"/>
</dbReference>
<feature type="transmembrane region" description="Helical" evidence="1">
    <location>
        <begin position="321"/>
        <end position="340"/>
    </location>
</feature>
<feature type="transmembrane region" description="Helical" evidence="1">
    <location>
        <begin position="69"/>
        <end position="88"/>
    </location>
</feature>
<dbReference type="InterPro" id="IPR007349">
    <property type="entry name" value="DUF418"/>
</dbReference>
<dbReference type="EMBL" id="CP009211">
    <property type="protein sequence ID" value="AIJ33026.1"/>
    <property type="molecule type" value="Genomic_DNA"/>
</dbReference>
<organism evidence="3 5">
    <name type="scientific">Corynebacterium imitans</name>
    <dbReference type="NCBI Taxonomy" id="156978"/>
    <lineage>
        <taxon>Bacteria</taxon>
        <taxon>Bacillati</taxon>
        <taxon>Actinomycetota</taxon>
        <taxon>Actinomycetes</taxon>
        <taxon>Mycobacteriales</taxon>
        <taxon>Corynebacteriaceae</taxon>
        <taxon>Corynebacterium</taxon>
    </lineage>
</organism>
<evidence type="ECO:0000313" key="5">
    <source>
        <dbReference type="Proteomes" id="UP000028780"/>
    </source>
</evidence>
<dbReference type="OrthoDB" id="2388539at2"/>
<dbReference type="HOGENOM" id="CLU_039610_1_0_11"/>
<evidence type="ECO:0000259" key="2">
    <source>
        <dbReference type="Pfam" id="PF04235"/>
    </source>
</evidence>
<feature type="transmembrane region" description="Helical" evidence="1">
    <location>
        <begin position="124"/>
        <end position="141"/>
    </location>
</feature>
<feature type="transmembrane region" description="Helical" evidence="1">
    <location>
        <begin position="12"/>
        <end position="29"/>
    </location>
</feature>
<accession>A0A076NLH9</accession>
<evidence type="ECO:0000256" key="1">
    <source>
        <dbReference type="SAM" id="Phobius"/>
    </source>
</evidence>
<protein>
    <submittedName>
        <fullName evidence="3 4">Membrane protein</fullName>
    </submittedName>
</protein>
<feature type="transmembrane region" description="Helical" evidence="1">
    <location>
        <begin position="100"/>
        <end position="118"/>
    </location>
</feature>
<keyword evidence="5" id="KW-1185">Reference proteome</keyword>
<evidence type="ECO:0000313" key="3">
    <source>
        <dbReference type="EMBL" id="AIJ33026.1"/>
    </source>
</evidence>
<dbReference type="Proteomes" id="UP000215374">
    <property type="component" value="Chromosome 1"/>
</dbReference>
<evidence type="ECO:0000313" key="6">
    <source>
        <dbReference type="Proteomes" id="UP000215374"/>
    </source>
</evidence>
<dbReference type="eggNOG" id="COG2311">
    <property type="taxonomic scope" value="Bacteria"/>
</dbReference>
<dbReference type="AlphaFoldDB" id="A0A076NLH9"/>
<feature type="transmembrane region" description="Helical" evidence="1">
    <location>
        <begin position="205"/>
        <end position="227"/>
    </location>
</feature>
<dbReference type="STRING" id="156978.CIMIT_03090"/>
<keyword evidence="1" id="KW-0472">Membrane</keyword>
<dbReference type="EMBL" id="LT906467">
    <property type="protein sequence ID" value="SNV61356.1"/>
    <property type="molecule type" value="Genomic_DNA"/>
</dbReference>
<feature type="domain" description="DUF418" evidence="2">
    <location>
        <begin position="227"/>
        <end position="388"/>
    </location>
</feature>
<keyword evidence="1" id="KW-1133">Transmembrane helix</keyword>
<feature type="transmembrane region" description="Helical" evidence="1">
    <location>
        <begin position="247"/>
        <end position="267"/>
    </location>
</feature>
<dbReference type="Pfam" id="PF04235">
    <property type="entry name" value="DUF418"/>
    <property type="match status" value="1"/>
</dbReference>
<sequence>MQRLLVPDLARGTALLGIALANGSLFWMINQYSQPESGPGWSVGGVAQGSLIDAALALFAALFVHTRGLPMFATLLGFGFGLVVSSLYRKQYPVGEARKILVRRYGALALFGLAHMFLVFFGDIMTMYGFVGMLLAVMFTLSTKVLRIISYSCLGLYMLLTSFVGISAAFIPEVAKKMSGSNALNEEVGSFGTYFINNLGGAAEMLLSTPFILLELVPLAAIGYVWAKEGVLVNPEEHSRTLWTWTVLAGVIILGIGLPWGLTAIGVLNPEMESSLHLLNSSIGCLTGPGILAALALLTSRLNNDTPAWTYPLVALGKRSMSGYLAQTFFFIALVYPFSFGVGQDWTISGKLALSAGVWLATVVIATALEAAGKQGPFEWAHRRISYGTTGRIEPHRDRAEIAG</sequence>
<gene>
    <name evidence="3" type="ORF">CIMIT_03090</name>
    <name evidence="4" type="ORF">SAMEA4535761_00684</name>
</gene>
<reference evidence="3 5" key="1">
    <citation type="submission" date="2014-08" db="EMBL/GenBank/DDBJ databases">
        <title>Complete genome sequence of Corynebacterium imitans DSM 44264, isolated from a five-month-old boy with suspected pharyngeal diphtheria.</title>
        <authorList>
            <person name="Mollmann S."/>
            <person name="Albersmeier A."/>
            <person name="Ruckert C."/>
            <person name="Tauch A."/>
        </authorList>
    </citation>
    <scope>NUCLEOTIDE SEQUENCE [LARGE SCALE GENOMIC DNA]</scope>
    <source>
        <strain evidence="3 5">DSM 44264</strain>
    </source>
</reference>
<feature type="transmembrane region" description="Helical" evidence="1">
    <location>
        <begin position="148"/>
        <end position="171"/>
    </location>
</feature>
<feature type="transmembrane region" description="Helical" evidence="1">
    <location>
        <begin position="352"/>
        <end position="373"/>
    </location>
</feature>
<dbReference type="PANTHER" id="PTHR30590">
    <property type="entry name" value="INNER MEMBRANE PROTEIN"/>
    <property type="match status" value="1"/>
</dbReference>
<keyword evidence="1" id="KW-0812">Transmembrane</keyword>
<dbReference type="Proteomes" id="UP000028780">
    <property type="component" value="Chromosome"/>
</dbReference>
<dbReference type="PANTHER" id="PTHR30590:SF2">
    <property type="entry name" value="INNER MEMBRANE PROTEIN"/>
    <property type="match status" value="1"/>
</dbReference>
<dbReference type="RefSeq" id="WP_038588932.1">
    <property type="nucleotide sequence ID" value="NZ_CP009211.1"/>
</dbReference>
<proteinExistence type="predicted"/>
<feature type="transmembrane region" description="Helical" evidence="1">
    <location>
        <begin position="41"/>
        <end position="63"/>
    </location>
</feature>
<dbReference type="KEGG" id="cii:CIMIT_03090"/>